<evidence type="ECO:0000256" key="2">
    <source>
        <dbReference type="ARBA" id="ARBA00023186"/>
    </source>
</evidence>
<dbReference type="InterPro" id="IPR011032">
    <property type="entry name" value="GroES-like_sf"/>
</dbReference>
<dbReference type="Pfam" id="PF00166">
    <property type="entry name" value="Cpn10"/>
    <property type="match status" value="2"/>
</dbReference>
<evidence type="ECO:0000256" key="1">
    <source>
        <dbReference type="ARBA" id="ARBA00006975"/>
    </source>
</evidence>
<accession>A0A8J2WID0</accession>
<sequence length="240" mass="25027">MLRLSLLAALPATLALVAPTAPRRQTSLRDYTLDDAPIGGPLEPVANYILVKIDDGIDATKGGVFLPDQAKEKPSAGIVVAAGAGKAHPDTGVVVPNPVTEGDRVLYGKFDGTSVKYCGEDHQLIKDDDILLSWAGDASMTLGEVKCVADNVLVQVTKVEEETASGIALAAGVSEQTRTTSGVVVKTGTGRVAADGASVPVPVEVGESVKFKDYAGADIRLDGEDYIVVRVPDCLAKWTE</sequence>
<dbReference type="Proteomes" id="UP000789595">
    <property type="component" value="Unassembled WGS sequence"/>
</dbReference>
<evidence type="ECO:0000256" key="4">
    <source>
        <dbReference type="ARBA" id="ARBA00073031"/>
    </source>
</evidence>
<dbReference type="GO" id="GO:0046872">
    <property type="term" value="F:metal ion binding"/>
    <property type="evidence" value="ECO:0007669"/>
    <property type="project" value="TreeGrafter"/>
</dbReference>
<comment type="caution">
    <text evidence="8">The sequence shown here is derived from an EMBL/GenBank/DDBJ whole genome shotgun (WGS) entry which is preliminary data.</text>
</comment>
<keyword evidence="2 6" id="KW-0143">Chaperone</keyword>
<dbReference type="GO" id="GO:0044183">
    <property type="term" value="F:protein folding chaperone"/>
    <property type="evidence" value="ECO:0007669"/>
    <property type="project" value="InterPro"/>
</dbReference>
<dbReference type="FunFam" id="2.30.33.40:FF:000001">
    <property type="entry name" value="10 kDa chaperonin"/>
    <property type="match status" value="2"/>
</dbReference>
<dbReference type="PANTHER" id="PTHR10772:SF63">
    <property type="entry name" value="20 KDA CHAPERONIN, CHLOROPLASTIC"/>
    <property type="match status" value="1"/>
</dbReference>
<comment type="similarity">
    <text evidence="1 6">Belongs to the GroES chaperonin family.</text>
</comment>
<dbReference type="InterPro" id="IPR037124">
    <property type="entry name" value="Chaperonin_GroES_sf"/>
</dbReference>
<feature type="signal peptide" evidence="7">
    <location>
        <begin position="1"/>
        <end position="15"/>
    </location>
</feature>
<dbReference type="AlphaFoldDB" id="A0A8J2WID0"/>
<dbReference type="EMBL" id="CAKKNE010000002">
    <property type="protein sequence ID" value="CAH0369750.1"/>
    <property type="molecule type" value="Genomic_DNA"/>
</dbReference>
<name>A0A8J2WID0_9STRA</name>
<dbReference type="GO" id="GO:0051087">
    <property type="term" value="F:protein-folding chaperone binding"/>
    <property type="evidence" value="ECO:0007669"/>
    <property type="project" value="TreeGrafter"/>
</dbReference>
<proteinExistence type="inferred from homology"/>
<dbReference type="InterPro" id="IPR020818">
    <property type="entry name" value="Chaperonin_GroES"/>
</dbReference>
<evidence type="ECO:0000256" key="6">
    <source>
        <dbReference type="RuleBase" id="RU003479"/>
    </source>
</evidence>
<evidence type="ECO:0000313" key="9">
    <source>
        <dbReference type="Proteomes" id="UP000789595"/>
    </source>
</evidence>
<dbReference type="Gene3D" id="2.30.33.40">
    <property type="entry name" value="GroES chaperonin"/>
    <property type="match status" value="2"/>
</dbReference>
<dbReference type="SUPFAM" id="SSF50129">
    <property type="entry name" value="GroES-like"/>
    <property type="match status" value="2"/>
</dbReference>
<dbReference type="CDD" id="cd00320">
    <property type="entry name" value="cpn10"/>
    <property type="match status" value="2"/>
</dbReference>
<keyword evidence="7" id="KW-0732">Signal</keyword>
<protein>
    <recommendedName>
        <fullName evidence="4">20 kDa chaperonin, chloroplastic</fullName>
    </recommendedName>
    <alternativeName>
        <fullName evidence="3">Chaperonin 10</fullName>
    </alternativeName>
    <alternativeName>
        <fullName evidence="5">Protein Cpn21</fullName>
    </alternativeName>
</protein>
<dbReference type="GO" id="GO:0051082">
    <property type="term" value="F:unfolded protein binding"/>
    <property type="evidence" value="ECO:0007669"/>
    <property type="project" value="TreeGrafter"/>
</dbReference>
<dbReference type="GO" id="GO:0005739">
    <property type="term" value="C:mitochondrion"/>
    <property type="evidence" value="ECO:0007669"/>
    <property type="project" value="TreeGrafter"/>
</dbReference>
<keyword evidence="9" id="KW-1185">Reference proteome</keyword>
<evidence type="ECO:0000256" key="7">
    <source>
        <dbReference type="SAM" id="SignalP"/>
    </source>
</evidence>
<organism evidence="8 9">
    <name type="scientific">Pelagomonas calceolata</name>
    <dbReference type="NCBI Taxonomy" id="35677"/>
    <lineage>
        <taxon>Eukaryota</taxon>
        <taxon>Sar</taxon>
        <taxon>Stramenopiles</taxon>
        <taxon>Ochrophyta</taxon>
        <taxon>Pelagophyceae</taxon>
        <taxon>Pelagomonadales</taxon>
        <taxon>Pelagomonadaceae</taxon>
        <taxon>Pelagomonas</taxon>
    </lineage>
</organism>
<dbReference type="PRINTS" id="PR00297">
    <property type="entry name" value="CHAPERONIN10"/>
</dbReference>
<evidence type="ECO:0000256" key="5">
    <source>
        <dbReference type="ARBA" id="ARBA00079398"/>
    </source>
</evidence>
<evidence type="ECO:0000256" key="3">
    <source>
        <dbReference type="ARBA" id="ARBA00031971"/>
    </source>
</evidence>
<dbReference type="HAMAP" id="MF_00580">
    <property type="entry name" value="CH10"/>
    <property type="match status" value="1"/>
</dbReference>
<reference evidence="8" key="1">
    <citation type="submission" date="2021-11" db="EMBL/GenBank/DDBJ databases">
        <authorList>
            <consortium name="Genoscope - CEA"/>
            <person name="William W."/>
        </authorList>
    </citation>
    <scope>NUCLEOTIDE SEQUENCE</scope>
</reference>
<dbReference type="SMART" id="SM00883">
    <property type="entry name" value="Cpn10"/>
    <property type="match status" value="2"/>
</dbReference>
<dbReference type="PANTHER" id="PTHR10772">
    <property type="entry name" value="10 KDA HEAT SHOCK PROTEIN"/>
    <property type="match status" value="1"/>
</dbReference>
<evidence type="ECO:0000313" key="8">
    <source>
        <dbReference type="EMBL" id="CAH0369750.1"/>
    </source>
</evidence>
<dbReference type="GO" id="GO:0005524">
    <property type="term" value="F:ATP binding"/>
    <property type="evidence" value="ECO:0007669"/>
    <property type="project" value="InterPro"/>
</dbReference>
<gene>
    <name evidence="8" type="ORF">PECAL_2P28860</name>
</gene>
<dbReference type="OrthoDB" id="184876at2759"/>
<feature type="chain" id="PRO_5035231626" description="20 kDa chaperonin, chloroplastic" evidence="7">
    <location>
        <begin position="16"/>
        <end position="240"/>
    </location>
</feature>